<protein>
    <submittedName>
        <fullName evidence="3">SMP-30/gluconolactonase/LRE family protein</fullName>
    </submittedName>
</protein>
<accession>A0A7M1SQ48</accession>
<dbReference type="PANTHER" id="PTHR47572">
    <property type="entry name" value="LIPOPROTEIN-RELATED"/>
    <property type="match status" value="1"/>
</dbReference>
<dbReference type="Pfam" id="PF08450">
    <property type="entry name" value="SGL"/>
    <property type="match status" value="1"/>
</dbReference>
<dbReference type="AlphaFoldDB" id="A0A7M1SQ48"/>
<dbReference type="Proteomes" id="UP000593758">
    <property type="component" value="Chromosome"/>
</dbReference>
<dbReference type="RefSeq" id="WP_193496247.1">
    <property type="nucleotide sequence ID" value="NZ_CP063169.1"/>
</dbReference>
<keyword evidence="4" id="KW-1185">Reference proteome</keyword>
<feature type="region of interest" description="Disordered" evidence="1">
    <location>
        <begin position="1"/>
        <end position="20"/>
    </location>
</feature>
<sequence>MASARVFHDGTLSEPRLDHPEGVAVHPDGSIWCGGERGQLYRISPDGGQREQVASTGGFVLGVDIDPTGDVYLCDLAHRALYRFAGGLEQLTGGGARPFVTPNMVRVAPSGSVYVTDSNVQGEPGPGVYRFDRDGTGGLWYDRPLDIANGLAVPDDESCVYVVETFASRLVRIPIHPDGGPGPAETVAVMPGVLPDGVTIGPDQMLYVGCYEPSQVLRVDPASGAVTTLVADETAHVLCHPTNVAFRGADLFTSNLGRWHVSVIDSALDAG</sequence>
<dbReference type="InterPro" id="IPR051262">
    <property type="entry name" value="SMP-30/CGR1_Lactonase"/>
</dbReference>
<evidence type="ECO:0000259" key="2">
    <source>
        <dbReference type="Pfam" id="PF08450"/>
    </source>
</evidence>
<dbReference type="PANTHER" id="PTHR47572:SF5">
    <property type="entry name" value="BLR2277 PROTEIN"/>
    <property type="match status" value="1"/>
</dbReference>
<reference evidence="3 4" key="1">
    <citation type="submission" date="2020-10" db="EMBL/GenBank/DDBJ databases">
        <title>Haloactinobacterium sp. RN3S43, a bacterium isolated from saline soil.</title>
        <authorList>
            <person name="Sun J.-Q."/>
        </authorList>
    </citation>
    <scope>NUCLEOTIDE SEQUENCE [LARGE SCALE GENOMIC DNA]</scope>
    <source>
        <strain evidence="3 4">RN3S43</strain>
    </source>
</reference>
<dbReference type="InterPro" id="IPR013658">
    <property type="entry name" value="SGL"/>
</dbReference>
<name>A0A7M1SQ48_9MICO</name>
<dbReference type="InterPro" id="IPR011042">
    <property type="entry name" value="6-blade_b-propeller_TolB-like"/>
</dbReference>
<gene>
    <name evidence="3" type="ORF">IM660_13555</name>
</gene>
<dbReference type="Gene3D" id="2.120.10.30">
    <property type="entry name" value="TolB, C-terminal domain"/>
    <property type="match status" value="1"/>
</dbReference>
<dbReference type="KEGG" id="halt:IM660_13555"/>
<evidence type="ECO:0000313" key="4">
    <source>
        <dbReference type="Proteomes" id="UP000593758"/>
    </source>
</evidence>
<dbReference type="EMBL" id="CP063169">
    <property type="protein sequence ID" value="QOR69689.1"/>
    <property type="molecule type" value="Genomic_DNA"/>
</dbReference>
<organism evidence="3 4">
    <name type="scientific">Ruania alkalisoli</name>
    <dbReference type="NCBI Taxonomy" id="2779775"/>
    <lineage>
        <taxon>Bacteria</taxon>
        <taxon>Bacillati</taxon>
        <taxon>Actinomycetota</taxon>
        <taxon>Actinomycetes</taxon>
        <taxon>Micrococcales</taxon>
        <taxon>Ruaniaceae</taxon>
        <taxon>Ruania</taxon>
    </lineage>
</organism>
<feature type="domain" description="SMP-30/Gluconolactonase/LRE-like region" evidence="2">
    <location>
        <begin position="31"/>
        <end position="251"/>
    </location>
</feature>
<evidence type="ECO:0000256" key="1">
    <source>
        <dbReference type="SAM" id="MobiDB-lite"/>
    </source>
</evidence>
<dbReference type="SUPFAM" id="SSF63829">
    <property type="entry name" value="Calcium-dependent phosphotriesterase"/>
    <property type="match status" value="1"/>
</dbReference>
<proteinExistence type="predicted"/>
<evidence type="ECO:0000313" key="3">
    <source>
        <dbReference type="EMBL" id="QOR69689.1"/>
    </source>
</evidence>